<name>A0ABD3HJP6_9MARC</name>
<keyword evidence="2" id="KW-1185">Reference proteome</keyword>
<evidence type="ECO:0000313" key="2">
    <source>
        <dbReference type="Proteomes" id="UP001633002"/>
    </source>
</evidence>
<organism evidence="1 2">
    <name type="scientific">Riccia sorocarpa</name>
    <dbReference type="NCBI Taxonomy" id="122646"/>
    <lineage>
        <taxon>Eukaryota</taxon>
        <taxon>Viridiplantae</taxon>
        <taxon>Streptophyta</taxon>
        <taxon>Embryophyta</taxon>
        <taxon>Marchantiophyta</taxon>
        <taxon>Marchantiopsida</taxon>
        <taxon>Marchantiidae</taxon>
        <taxon>Marchantiales</taxon>
        <taxon>Ricciaceae</taxon>
        <taxon>Riccia</taxon>
    </lineage>
</organism>
<dbReference type="AlphaFoldDB" id="A0ABD3HJP6"/>
<sequence length="92" mass="10365">MDKDLDGLLAGIFVRGSTRVRRVQRLRRGEEWKDLRCGKPSQAKLTVGKQAAKGIKAKSIEGKERPMRGKLGLRLMVEVVLLKLLRGEVRGR</sequence>
<dbReference type="EMBL" id="JBJQOH010000004">
    <property type="protein sequence ID" value="KAL3690354.1"/>
    <property type="molecule type" value="Genomic_DNA"/>
</dbReference>
<evidence type="ECO:0000313" key="1">
    <source>
        <dbReference type="EMBL" id="KAL3690354.1"/>
    </source>
</evidence>
<comment type="caution">
    <text evidence="1">The sequence shown here is derived from an EMBL/GenBank/DDBJ whole genome shotgun (WGS) entry which is preliminary data.</text>
</comment>
<dbReference type="Proteomes" id="UP001633002">
    <property type="component" value="Unassembled WGS sequence"/>
</dbReference>
<accession>A0ABD3HJP6</accession>
<proteinExistence type="predicted"/>
<protein>
    <submittedName>
        <fullName evidence="1">Uncharacterized protein</fullName>
    </submittedName>
</protein>
<reference evidence="1 2" key="1">
    <citation type="submission" date="2024-09" db="EMBL/GenBank/DDBJ databases">
        <title>Chromosome-scale assembly of Riccia sorocarpa.</title>
        <authorList>
            <person name="Paukszto L."/>
        </authorList>
    </citation>
    <scope>NUCLEOTIDE SEQUENCE [LARGE SCALE GENOMIC DNA]</scope>
    <source>
        <strain evidence="1">LP-2024</strain>
        <tissue evidence="1">Aerial parts of the thallus</tissue>
    </source>
</reference>
<gene>
    <name evidence="1" type="ORF">R1sor_016663</name>
</gene>